<dbReference type="PANTHER" id="PTHR30432">
    <property type="entry name" value="TRANSCRIPTIONAL REGULATOR MODE"/>
    <property type="match status" value="1"/>
</dbReference>
<dbReference type="Gene3D" id="1.10.10.10">
    <property type="entry name" value="Winged helix-like DNA-binding domain superfamily/Winged helix DNA-binding domain"/>
    <property type="match status" value="1"/>
</dbReference>
<dbReference type="InterPro" id="IPR000847">
    <property type="entry name" value="LysR_HTH_N"/>
</dbReference>
<accession>A0A7C1GAT7</accession>
<dbReference type="InterPro" id="IPR036388">
    <property type="entry name" value="WH-like_DNA-bd_sf"/>
</dbReference>
<sequence length="104" mass="11739">MEVNYKVWFTKNGKPVLGKGGVDLLLAIDETGSLQAAAQKLGYSYSFAWSYLKKLEDSLGIRLVELHRGGATKGWARLTKEGRELLELYKKIENEIDKTVKSFE</sequence>
<dbReference type="SUPFAM" id="SSF46785">
    <property type="entry name" value="Winged helix' DNA-binding domain"/>
    <property type="match status" value="1"/>
</dbReference>
<feature type="domain" description="HTH lysR-type" evidence="1">
    <location>
        <begin position="24"/>
        <end position="83"/>
    </location>
</feature>
<dbReference type="InterPro" id="IPR036390">
    <property type="entry name" value="WH_DNA-bd_sf"/>
</dbReference>
<proteinExistence type="predicted"/>
<name>A0A7C1GAT7_9CREN</name>
<dbReference type="Pfam" id="PF00126">
    <property type="entry name" value="HTH_1"/>
    <property type="match status" value="1"/>
</dbReference>
<comment type="caution">
    <text evidence="2">The sequence shown here is derived from an EMBL/GenBank/DDBJ whole genome shotgun (WGS) entry which is preliminary data.</text>
</comment>
<reference evidence="2" key="1">
    <citation type="journal article" date="2020" name="mSystems">
        <title>Genome- and Community-Level Interaction Insights into Carbon Utilization and Element Cycling Functions of Hydrothermarchaeota in Hydrothermal Sediment.</title>
        <authorList>
            <person name="Zhou Z."/>
            <person name="Liu Y."/>
            <person name="Xu W."/>
            <person name="Pan J."/>
            <person name="Luo Z.H."/>
            <person name="Li M."/>
        </authorList>
    </citation>
    <scope>NUCLEOTIDE SEQUENCE [LARGE SCALE GENOMIC DNA]</scope>
    <source>
        <strain evidence="2">SpSt-116</strain>
    </source>
</reference>
<gene>
    <name evidence="2" type="ORF">ENN26_08160</name>
</gene>
<dbReference type="EMBL" id="DSAY01000147">
    <property type="protein sequence ID" value="HDP15724.1"/>
    <property type="molecule type" value="Genomic_DNA"/>
</dbReference>
<dbReference type="GO" id="GO:0003700">
    <property type="term" value="F:DNA-binding transcription factor activity"/>
    <property type="evidence" value="ECO:0007669"/>
    <property type="project" value="InterPro"/>
</dbReference>
<organism evidence="2">
    <name type="scientific">Thermofilum adornatum</name>
    <dbReference type="NCBI Taxonomy" id="1365176"/>
    <lineage>
        <taxon>Archaea</taxon>
        <taxon>Thermoproteota</taxon>
        <taxon>Thermoprotei</taxon>
        <taxon>Thermofilales</taxon>
        <taxon>Thermofilaceae</taxon>
        <taxon>Thermofilum</taxon>
    </lineage>
</organism>
<dbReference type="InterPro" id="IPR051815">
    <property type="entry name" value="Molybdate_resp_trans_reg"/>
</dbReference>
<evidence type="ECO:0000313" key="2">
    <source>
        <dbReference type="EMBL" id="HDP15724.1"/>
    </source>
</evidence>
<protein>
    <submittedName>
        <fullName evidence="2">LysR family transcriptional regulator</fullName>
    </submittedName>
</protein>
<dbReference type="AlphaFoldDB" id="A0A7C1GAT7"/>
<dbReference type="PANTHER" id="PTHR30432:SF1">
    <property type="entry name" value="DNA-BINDING TRANSCRIPTIONAL DUAL REGULATOR MODE"/>
    <property type="match status" value="1"/>
</dbReference>
<evidence type="ECO:0000259" key="1">
    <source>
        <dbReference type="Pfam" id="PF00126"/>
    </source>
</evidence>